<evidence type="ECO:0008006" key="4">
    <source>
        <dbReference type="Google" id="ProtNLM"/>
    </source>
</evidence>
<dbReference type="Gramene" id="AET5Gv20293000.22">
    <property type="protein sequence ID" value="AET5Gv20293000.22"/>
    <property type="gene ID" value="AET5Gv20293000"/>
</dbReference>
<reference evidence="2" key="3">
    <citation type="journal article" date="2017" name="Nature">
        <title>Genome sequence of the progenitor of the wheat D genome Aegilops tauschii.</title>
        <authorList>
            <person name="Luo M.C."/>
            <person name="Gu Y.Q."/>
            <person name="Puiu D."/>
            <person name="Wang H."/>
            <person name="Twardziok S.O."/>
            <person name="Deal K.R."/>
            <person name="Huo N."/>
            <person name="Zhu T."/>
            <person name="Wang L."/>
            <person name="Wang Y."/>
            <person name="McGuire P.E."/>
            <person name="Liu S."/>
            <person name="Long H."/>
            <person name="Ramasamy R.K."/>
            <person name="Rodriguez J.C."/>
            <person name="Van S.L."/>
            <person name="Yuan L."/>
            <person name="Wang Z."/>
            <person name="Xia Z."/>
            <person name="Xiao L."/>
            <person name="Anderson O.D."/>
            <person name="Ouyang S."/>
            <person name="Liang Y."/>
            <person name="Zimin A.V."/>
            <person name="Pertea G."/>
            <person name="Qi P."/>
            <person name="Bennetzen J.L."/>
            <person name="Dai X."/>
            <person name="Dawson M.W."/>
            <person name="Muller H.G."/>
            <person name="Kugler K."/>
            <person name="Rivarola-Duarte L."/>
            <person name="Spannagl M."/>
            <person name="Mayer K.F.X."/>
            <person name="Lu F.H."/>
            <person name="Bevan M.W."/>
            <person name="Leroy P."/>
            <person name="Li P."/>
            <person name="You F.M."/>
            <person name="Sun Q."/>
            <person name="Liu Z."/>
            <person name="Lyons E."/>
            <person name="Wicker T."/>
            <person name="Salzberg S.L."/>
            <person name="Devos K.M."/>
            <person name="Dvorak J."/>
        </authorList>
    </citation>
    <scope>NUCLEOTIDE SEQUENCE [LARGE SCALE GENOMIC DNA]</scope>
    <source>
        <strain evidence="2">cv. AL8/78</strain>
    </source>
</reference>
<name>A0A453K507_AEGTS</name>
<sequence>MKQIIVVPLSDTGEKGDSRQDSQGECPLYTAPRLCVHRDWLLTLLSRLGGLLARLIGMVTGKMERNTDVSFTLDNDTGCINFIRC</sequence>
<reference evidence="3" key="2">
    <citation type="journal article" date="2017" name="Nat. Plants">
        <title>The Aegilops tauschii genome reveals multiple impacts of transposons.</title>
        <authorList>
            <person name="Zhao G."/>
            <person name="Zou C."/>
            <person name="Li K."/>
            <person name="Wang K."/>
            <person name="Li T."/>
            <person name="Gao L."/>
            <person name="Zhang X."/>
            <person name="Wang H."/>
            <person name="Yang Z."/>
            <person name="Liu X."/>
            <person name="Jiang W."/>
            <person name="Mao L."/>
            <person name="Kong X."/>
            <person name="Jiao Y."/>
            <person name="Jia J."/>
        </authorList>
    </citation>
    <scope>NUCLEOTIDE SEQUENCE [LARGE SCALE GENOMIC DNA]</scope>
    <source>
        <strain evidence="3">cv. AL8/78</strain>
    </source>
</reference>
<organism evidence="2 3">
    <name type="scientific">Aegilops tauschii subsp. strangulata</name>
    <name type="common">Goatgrass</name>
    <dbReference type="NCBI Taxonomy" id="200361"/>
    <lineage>
        <taxon>Eukaryota</taxon>
        <taxon>Viridiplantae</taxon>
        <taxon>Streptophyta</taxon>
        <taxon>Embryophyta</taxon>
        <taxon>Tracheophyta</taxon>
        <taxon>Spermatophyta</taxon>
        <taxon>Magnoliopsida</taxon>
        <taxon>Liliopsida</taxon>
        <taxon>Poales</taxon>
        <taxon>Poaceae</taxon>
        <taxon>BOP clade</taxon>
        <taxon>Pooideae</taxon>
        <taxon>Triticodae</taxon>
        <taxon>Triticeae</taxon>
        <taxon>Triticinae</taxon>
        <taxon>Aegilops</taxon>
    </lineage>
</organism>
<protein>
    <recommendedName>
        <fullName evidence="4">OB domain-containing protein</fullName>
    </recommendedName>
</protein>
<evidence type="ECO:0000256" key="1">
    <source>
        <dbReference type="SAM" id="MobiDB-lite"/>
    </source>
</evidence>
<reference evidence="2" key="4">
    <citation type="submission" date="2019-03" db="UniProtKB">
        <authorList>
            <consortium name="EnsemblPlants"/>
        </authorList>
    </citation>
    <scope>IDENTIFICATION</scope>
</reference>
<reference evidence="3" key="1">
    <citation type="journal article" date="2014" name="Science">
        <title>Ancient hybridizations among the ancestral genomes of bread wheat.</title>
        <authorList>
            <consortium name="International Wheat Genome Sequencing Consortium,"/>
            <person name="Marcussen T."/>
            <person name="Sandve S.R."/>
            <person name="Heier L."/>
            <person name="Spannagl M."/>
            <person name="Pfeifer M."/>
            <person name="Jakobsen K.S."/>
            <person name="Wulff B.B."/>
            <person name="Steuernagel B."/>
            <person name="Mayer K.F."/>
            <person name="Olsen O.A."/>
        </authorList>
    </citation>
    <scope>NUCLEOTIDE SEQUENCE [LARGE SCALE GENOMIC DNA]</scope>
    <source>
        <strain evidence="3">cv. AL8/78</strain>
    </source>
</reference>
<feature type="region of interest" description="Disordered" evidence="1">
    <location>
        <begin position="1"/>
        <end position="23"/>
    </location>
</feature>
<feature type="compositionally biased region" description="Basic and acidic residues" evidence="1">
    <location>
        <begin position="12"/>
        <end position="22"/>
    </location>
</feature>
<evidence type="ECO:0000313" key="3">
    <source>
        <dbReference type="Proteomes" id="UP000015105"/>
    </source>
</evidence>
<reference evidence="2" key="5">
    <citation type="journal article" date="2021" name="G3 (Bethesda)">
        <title>Aegilops tauschii genome assembly Aet v5.0 features greater sequence contiguity and improved annotation.</title>
        <authorList>
            <person name="Wang L."/>
            <person name="Zhu T."/>
            <person name="Rodriguez J.C."/>
            <person name="Deal K.R."/>
            <person name="Dubcovsky J."/>
            <person name="McGuire P.E."/>
            <person name="Lux T."/>
            <person name="Spannagl M."/>
            <person name="Mayer K.F.X."/>
            <person name="Baldrich P."/>
            <person name="Meyers B.C."/>
            <person name="Huo N."/>
            <person name="Gu Y.Q."/>
            <person name="Zhou H."/>
            <person name="Devos K.M."/>
            <person name="Bennetzen J.L."/>
            <person name="Unver T."/>
            <person name="Budak H."/>
            <person name="Gulick P.J."/>
            <person name="Galiba G."/>
            <person name="Kalapos B."/>
            <person name="Nelson D.R."/>
            <person name="Li P."/>
            <person name="You F.M."/>
            <person name="Luo M.C."/>
            <person name="Dvorak J."/>
        </authorList>
    </citation>
    <scope>NUCLEOTIDE SEQUENCE [LARGE SCALE GENOMIC DNA]</scope>
    <source>
        <strain evidence="2">cv. AL8/78</strain>
    </source>
</reference>
<keyword evidence="3" id="KW-1185">Reference proteome</keyword>
<evidence type="ECO:0000313" key="2">
    <source>
        <dbReference type="EnsemblPlants" id="AET5Gv20293000.22"/>
    </source>
</evidence>
<dbReference type="EnsemblPlants" id="AET5Gv20293000.22">
    <property type="protein sequence ID" value="AET5Gv20293000.22"/>
    <property type="gene ID" value="AET5Gv20293000"/>
</dbReference>
<proteinExistence type="predicted"/>
<accession>A0A453K507</accession>
<dbReference type="AlphaFoldDB" id="A0A453K507"/>
<dbReference type="Proteomes" id="UP000015105">
    <property type="component" value="Chromosome 5D"/>
</dbReference>